<protein>
    <recommendedName>
        <fullName evidence="3">Fis family transcriptional regulator</fullName>
    </recommendedName>
</protein>
<evidence type="ECO:0000313" key="2">
    <source>
        <dbReference type="Proteomes" id="UP000577956"/>
    </source>
</evidence>
<comment type="caution">
    <text evidence="1">The sequence shown here is derived from an EMBL/GenBank/DDBJ whole genome shotgun (WGS) entry which is preliminary data.</text>
</comment>
<evidence type="ECO:0000313" key="1">
    <source>
        <dbReference type="EMBL" id="NYD85185.1"/>
    </source>
</evidence>
<dbReference type="RefSeq" id="WP_239073008.1">
    <property type="nucleotide sequence ID" value="NZ_BAABFI010000019.1"/>
</dbReference>
<organism evidence="1 2">
    <name type="scientific">Cellulomonas oligotrophica</name>
    <dbReference type="NCBI Taxonomy" id="931536"/>
    <lineage>
        <taxon>Bacteria</taxon>
        <taxon>Bacillati</taxon>
        <taxon>Actinomycetota</taxon>
        <taxon>Actinomycetes</taxon>
        <taxon>Micrococcales</taxon>
        <taxon>Cellulomonadaceae</taxon>
        <taxon>Cellulomonas</taxon>
    </lineage>
</organism>
<dbReference type="EMBL" id="JACCBK010000001">
    <property type="protein sequence ID" value="NYD85185.1"/>
    <property type="molecule type" value="Genomic_DNA"/>
</dbReference>
<name>A0A7Y9FDF6_9CELL</name>
<accession>A0A7Y9FDF6</accession>
<dbReference type="Proteomes" id="UP000577956">
    <property type="component" value="Unassembled WGS sequence"/>
</dbReference>
<proteinExistence type="predicted"/>
<dbReference type="AlphaFoldDB" id="A0A7Y9FDF6"/>
<sequence>MRWELLFADLEAQLAAGAQAEQRWQVAELTRAERAGVHLADRLRAAVGVRVQLDVGDGEPDRLEGALLDATPTWVLLDVGGARRALVPLDAVRTVTGLPVQVAPPAGAAERRLGLGHALRALARDRVTVAVRTGAGEVVGRLERVGADHVDLTTVAPAGRWVAVPLAALRAVVSR</sequence>
<gene>
    <name evidence="1" type="ORF">BKA21_000734</name>
</gene>
<reference evidence="1 2" key="1">
    <citation type="submission" date="2020-07" db="EMBL/GenBank/DDBJ databases">
        <title>Sequencing the genomes of 1000 actinobacteria strains.</title>
        <authorList>
            <person name="Klenk H.-P."/>
        </authorList>
    </citation>
    <scope>NUCLEOTIDE SEQUENCE [LARGE SCALE GENOMIC DNA]</scope>
    <source>
        <strain evidence="1 2">DSM 24482</strain>
    </source>
</reference>
<evidence type="ECO:0008006" key="3">
    <source>
        <dbReference type="Google" id="ProtNLM"/>
    </source>
</evidence>